<feature type="transmembrane region" description="Helical" evidence="2">
    <location>
        <begin position="203"/>
        <end position="223"/>
    </location>
</feature>
<dbReference type="Proteomes" id="UP001172101">
    <property type="component" value="Unassembled WGS sequence"/>
</dbReference>
<comment type="caution">
    <text evidence="3">The sequence shown here is derived from an EMBL/GenBank/DDBJ whole genome shotgun (WGS) entry which is preliminary data.</text>
</comment>
<accession>A0AA40BFI1</accession>
<evidence type="ECO:0000313" key="3">
    <source>
        <dbReference type="EMBL" id="KAK0733306.1"/>
    </source>
</evidence>
<organism evidence="3 4">
    <name type="scientific">Lasiosphaeria miniovina</name>
    <dbReference type="NCBI Taxonomy" id="1954250"/>
    <lineage>
        <taxon>Eukaryota</taxon>
        <taxon>Fungi</taxon>
        <taxon>Dikarya</taxon>
        <taxon>Ascomycota</taxon>
        <taxon>Pezizomycotina</taxon>
        <taxon>Sordariomycetes</taxon>
        <taxon>Sordariomycetidae</taxon>
        <taxon>Sordariales</taxon>
        <taxon>Lasiosphaeriaceae</taxon>
        <taxon>Lasiosphaeria</taxon>
    </lineage>
</organism>
<protein>
    <recommendedName>
        <fullName evidence="5">Transmembrane protein</fullName>
    </recommendedName>
</protein>
<feature type="transmembrane region" description="Helical" evidence="2">
    <location>
        <begin position="256"/>
        <end position="272"/>
    </location>
</feature>
<sequence>MRQGSPDPGSTNQHPKRRALKRNPRIQSSRKNSRASSCFQVMEGPTSPHQETTPAPDDGETSPEPADGETAAVPSYGNTTNLPSNGVPDNWWADLPPINYSRWQRSALDEEEARNRKLEKAIRTVARNRAPHSVASEASSAVVSEASSVSVEPDGLEAKVDRLRKDFKKLGGQVKKALDSRAPVASNTSRDPPGQLSDRPRRFVDVLAVIAFFVASYCLLSGWSHSQALVIGYGPYFNSELNGLGGVISFHSWEEFALFLVALLFLFARLVIF</sequence>
<proteinExistence type="predicted"/>
<keyword evidence="2" id="KW-0812">Transmembrane</keyword>
<feature type="compositionally biased region" description="Basic residues" evidence="1">
    <location>
        <begin position="14"/>
        <end position="24"/>
    </location>
</feature>
<dbReference type="RefSeq" id="XP_060302183.1">
    <property type="nucleotide sequence ID" value="XM_060433255.1"/>
</dbReference>
<evidence type="ECO:0000256" key="1">
    <source>
        <dbReference type="SAM" id="MobiDB-lite"/>
    </source>
</evidence>
<gene>
    <name evidence="3" type="ORF">B0T26DRAFT_10704</name>
</gene>
<keyword evidence="2" id="KW-1133">Transmembrane helix</keyword>
<name>A0AA40BFI1_9PEZI</name>
<dbReference type="EMBL" id="JAUIRO010000001">
    <property type="protein sequence ID" value="KAK0733306.1"/>
    <property type="molecule type" value="Genomic_DNA"/>
</dbReference>
<keyword evidence="4" id="KW-1185">Reference proteome</keyword>
<feature type="region of interest" description="Disordered" evidence="1">
    <location>
        <begin position="1"/>
        <end position="95"/>
    </location>
</feature>
<feature type="compositionally biased region" description="Polar residues" evidence="1">
    <location>
        <begin position="25"/>
        <end position="39"/>
    </location>
</feature>
<dbReference type="GeneID" id="85316526"/>
<evidence type="ECO:0000313" key="4">
    <source>
        <dbReference type="Proteomes" id="UP001172101"/>
    </source>
</evidence>
<evidence type="ECO:0000256" key="2">
    <source>
        <dbReference type="SAM" id="Phobius"/>
    </source>
</evidence>
<feature type="region of interest" description="Disordered" evidence="1">
    <location>
        <begin position="178"/>
        <end position="197"/>
    </location>
</feature>
<dbReference type="AlphaFoldDB" id="A0AA40BFI1"/>
<keyword evidence="2" id="KW-0472">Membrane</keyword>
<evidence type="ECO:0008006" key="5">
    <source>
        <dbReference type="Google" id="ProtNLM"/>
    </source>
</evidence>
<reference evidence="3" key="1">
    <citation type="submission" date="2023-06" db="EMBL/GenBank/DDBJ databases">
        <title>Genome-scale phylogeny and comparative genomics of the fungal order Sordariales.</title>
        <authorList>
            <consortium name="Lawrence Berkeley National Laboratory"/>
            <person name="Hensen N."/>
            <person name="Bonometti L."/>
            <person name="Westerberg I."/>
            <person name="Brannstrom I.O."/>
            <person name="Guillou S."/>
            <person name="Cros-Aarteil S."/>
            <person name="Calhoun S."/>
            <person name="Haridas S."/>
            <person name="Kuo A."/>
            <person name="Mondo S."/>
            <person name="Pangilinan J."/>
            <person name="Riley R."/>
            <person name="LaButti K."/>
            <person name="Andreopoulos B."/>
            <person name="Lipzen A."/>
            <person name="Chen C."/>
            <person name="Yanf M."/>
            <person name="Daum C."/>
            <person name="Ng V."/>
            <person name="Clum A."/>
            <person name="Steindorff A."/>
            <person name="Ohm R."/>
            <person name="Martin F."/>
            <person name="Silar P."/>
            <person name="Natvig D."/>
            <person name="Lalanne C."/>
            <person name="Gautier V."/>
            <person name="Ament-velasquez S.L."/>
            <person name="Kruys A."/>
            <person name="Hutchinson M.I."/>
            <person name="Powell A.J."/>
            <person name="Barry K."/>
            <person name="Miller A.N."/>
            <person name="Grigoriev I.V."/>
            <person name="Debuchy R."/>
            <person name="Gladieux P."/>
            <person name="Thoren M.H."/>
            <person name="Johannesson H."/>
        </authorList>
    </citation>
    <scope>NUCLEOTIDE SEQUENCE</scope>
    <source>
        <strain evidence="3">SMH2392-1A</strain>
    </source>
</reference>